<dbReference type="AlphaFoldDB" id="A0A4Y2UQR5"/>
<proteinExistence type="predicted"/>
<dbReference type="PANTHER" id="PTHR38681">
    <property type="entry name" value="RETROVIRUS-RELATED POL POLYPROTEIN FROM TRANSPOSON 412-LIKE PROTEIN-RELATED"/>
    <property type="match status" value="1"/>
</dbReference>
<protein>
    <recommendedName>
        <fullName evidence="4">Integrase catalytic domain-containing protein</fullName>
    </recommendedName>
</protein>
<accession>A0A4Y2UQR5</accession>
<dbReference type="OrthoDB" id="6430313at2759"/>
<keyword evidence="3" id="KW-1185">Reference proteome</keyword>
<dbReference type="InterPro" id="IPR036397">
    <property type="entry name" value="RNaseH_sf"/>
</dbReference>
<evidence type="ECO:0008006" key="4">
    <source>
        <dbReference type="Google" id="ProtNLM"/>
    </source>
</evidence>
<evidence type="ECO:0000313" key="2">
    <source>
        <dbReference type="EMBL" id="GBO15389.1"/>
    </source>
</evidence>
<dbReference type="EMBL" id="BGPR01039436">
    <property type="protein sequence ID" value="GBO15386.1"/>
    <property type="molecule type" value="Genomic_DNA"/>
</dbReference>
<sequence length="138" mass="15707">MTAYHPACNSKVECLHRTLETALEAHNNLSWIDTLQTILLGLRTAIQEDNNHSNAQIVYAESLRLTGEFFSEPSFQTASGSFANNLLKQMEIVGPRTTRKNSSQHIFVNKDLENCSHLFQRIDRVKKQLESSYEGPRN</sequence>
<dbReference type="Proteomes" id="UP000499080">
    <property type="component" value="Unassembled WGS sequence"/>
</dbReference>
<name>A0A4Y2UQR5_ARAVE</name>
<dbReference type="Gene3D" id="3.30.420.10">
    <property type="entry name" value="Ribonuclease H-like superfamily/Ribonuclease H"/>
    <property type="match status" value="1"/>
</dbReference>
<reference evidence="2 3" key="1">
    <citation type="journal article" date="2019" name="Sci. Rep.">
        <title>Orb-weaving spider Araneus ventricosus genome elucidates the spidroin gene catalogue.</title>
        <authorList>
            <person name="Kono N."/>
            <person name="Nakamura H."/>
            <person name="Ohtoshi R."/>
            <person name="Moran D.A.P."/>
            <person name="Shinohara A."/>
            <person name="Yoshida Y."/>
            <person name="Fujiwara M."/>
            <person name="Mori M."/>
            <person name="Tomita M."/>
            <person name="Arakawa K."/>
        </authorList>
    </citation>
    <scope>NUCLEOTIDE SEQUENCE [LARGE SCALE GENOMIC DNA]</scope>
</reference>
<dbReference type="PANTHER" id="PTHR38681:SF1">
    <property type="entry name" value="RETROVIRUS-RELATED POL POLYPROTEIN FROM TRANSPOSON 412-LIKE PROTEIN"/>
    <property type="match status" value="1"/>
</dbReference>
<organism evidence="2 3">
    <name type="scientific">Araneus ventricosus</name>
    <name type="common">Orbweaver spider</name>
    <name type="synonym">Epeira ventricosa</name>
    <dbReference type="NCBI Taxonomy" id="182803"/>
    <lineage>
        <taxon>Eukaryota</taxon>
        <taxon>Metazoa</taxon>
        <taxon>Ecdysozoa</taxon>
        <taxon>Arthropoda</taxon>
        <taxon>Chelicerata</taxon>
        <taxon>Arachnida</taxon>
        <taxon>Araneae</taxon>
        <taxon>Araneomorphae</taxon>
        <taxon>Entelegynae</taxon>
        <taxon>Araneoidea</taxon>
        <taxon>Araneidae</taxon>
        <taxon>Araneus</taxon>
    </lineage>
</organism>
<evidence type="ECO:0000313" key="3">
    <source>
        <dbReference type="Proteomes" id="UP000499080"/>
    </source>
</evidence>
<dbReference type="EMBL" id="BGPR01039439">
    <property type="protein sequence ID" value="GBO15389.1"/>
    <property type="molecule type" value="Genomic_DNA"/>
</dbReference>
<comment type="caution">
    <text evidence="2">The sequence shown here is derived from an EMBL/GenBank/DDBJ whole genome shotgun (WGS) entry which is preliminary data.</text>
</comment>
<dbReference type="GO" id="GO:0003676">
    <property type="term" value="F:nucleic acid binding"/>
    <property type="evidence" value="ECO:0007669"/>
    <property type="project" value="InterPro"/>
</dbReference>
<gene>
    <name evidence="2" type="ORF">AVEN_169841_1</name>
    <name evidence="1" type="ORF">AVEN_231673_1</name>
</gene>
<evidence type="ECO:0000313" key="1">
    <source>
        <dbReference type="EMBL" id="GBO15386.1"/>
    </source>
</evidence>